<feature type="signal peptide" evidence="2">
    <location>
        <begin position="1"/>
        <end position="24"/>
    </location>
</feature>
<dbReference type="PANTHER" id="PTHR23201">
    <property type="entry name" value="EXTENSIN, PROLINE-RICH PROTEIN"/>
    <property type="match status" value="1"/>
</dbReference>
<gene>
    <name evidence="3" type="ORF">H6P81_015456</name>
</gene>
<proteinExistence type="inferred from homology"/>
<reference evidence="3 4" key="1">
    <citation type="submission" date="2021-07" db="EMBL/GenBank/DDBJ databases">
        <title>The Aristolochia fimbriata genome: insights into angiosperm evolution, floral development and chemical biosynthesis.</title>
        <authorList>
            <person name="Jiao Y."/>
        </authorList>
    </citation>
    <scope>NUCLEOTIDE SEQUENCE [LARGE SCALE GENOMIC DNA]</scope>
    <source>
        <strain evidence="3">IBCAS-2021</strain>
        <tissue evidence="3">Leaf</tissue>
    </source>
</reference>
<evidence type="ECO:0000313" key="3">
    <source>
        <dbReference type="EMBL" id="KAG9444116.1"/>
    </source>
</evidence>
<comment type="caution">
    <text evidence="3">The sequence shown here is derived from an EMBL/GenBank/DDBJ whole genome shotgun (WGS) entry which is preliminary data.</text>
</comment>
<name>A0AAV7E8I3_ARIFI</name>
<keyword evidence="2" id="KW-0732">Signal</keyword>
<dbReference type="PANTHER" id="PTHR23201:SF20">
    <property type="entry name" value="GIBBERELLIN-REGULATED PROTEIN 9-LIKE"/>
    <property type="match status" value="1"/>
</dbReference>
<accession>A0AAV7E8I3</accession>
<dbReference type="EMBL" id="JAINDJ010000006">
    <property type="protein sequence ID" value="KAG9444116.1"/>
    <property type="molecule type" value="Genomic_DNA"/>
</dbReference>
<feature type="chain" id="PRO_5043552131" evidence="2">
    <location>
        <begin position="25"/>
        <end position="110"/>
    </location>
</feature>
<evidence type="ECO:0000256" key="1">
    <source>
        <dbReference type="ARBA" id="ARBA00010582"/>
    </source>
</evidence>
<protein>
    <submittedName>
        <fullName evidence="3">Uncharacterized protein</fullName>
    </submittedName>
</protein>
<comment type="similarity">
    <text evidence="1">Belongs to the GASA family.</text>
</comment>
<organism evidence="3 4">
    <name type="scientific">Aristolochia fimbriata</name>
    <name type="common">White veined hardy Dutchman's pipe vine</name>
    <dbReference type="NCBI Taxonomy" id="158543"/>
    <lineage>
        <taxon>Eukaryota</taxon>
        <taxon>Viridiplantae</taxon>
        <taxon>Streptophyta</taxon>
        <taxon>Embryophyta</taxon>
        <taxon>Tracheophyta</taxon>
        <taxon>Spermatophyta</taxon>
        <taxon>Magnoliopsida</taxon>
        <taxon>Magnoliidae</taxon>
        <taxon>Piperales</taxon>
        <taxon>Aristolochiaceae</taxon>
        <taxon>Aristolochia</taxon>
    </lineage>
</organism>
<dbReference type="AlphaFoldDB" id="A0AAV7E8I3"/>
<dbReference type="Pfam" id="PF02704">
    <property type="entry name" value="GASA"/>
    <property type="match status" value="1"/>
</dbReference>
<dbReference type="InterPro" id="IPR003854">
    <property type="entry name" value="GASA"/>
</dbReference>
<evidence type="ECO:0000256" key="2">
    <source>
        <dbReference type="SAM" id="SignalP"/>
    </source>
</evidence>
<keyword evidence="4" id="KW-1185">Reference proteome</keyword>
<evidence type="ECO:0000313" key="4">
    <source>
        <dbReference type="Proteomes" id="UP000825729"/>
    </source>
</evidence>
<dbReference type="Proteomes" id="UP000825729">
    <property type="component" value="Unassembled WGS sequence"/>
</dbReference>
<sequence>MAAPAKDLVLCFFIFFILLVQVFAEASQDNVSEGSELSVLDKRSHYSKKINCHYACAMRCRKASRVKFCSRACGSCCQKCKCVPPGTYGNHNACPCYASLKTHGGRRKCP</sequence>